<organism evidence="19 20">
    <name type="scientific">Acidithiobacillus caldus (strain ATCC 51756 / DSM 8584 / KU)</name>
    <dbReference type="NCBI Taxonomy" id="637389"/>
    <lineage>
        <taxon>Bacteria</taxon>
        <taxon>Pseudomonadati</taxon>
        <taxon>Pseudomonadota</taxon>
        <taxon>Acidithiobacillia</taxon>
        <taxon>Acidithiobacillales</taxon>
        <taxon>Acidithiobacillaceae</taxon>
        <taxon>Acidithiobacillus</taxon>
    </lineage>
</organism>
<comment type="catalytic activity">
    <reaction evidence="15">
        <text>Exonucleolytic cleavage (in the presence of ATP) in either 5'- to 3'- or 3'- to 5'-direction to yield 5'-phosphooligonucleotides.</text>
        <dbReference type="EC" id="3.1.11.5"/>
    </reaction>
</comment>
<dbReference type="InterPro" id="IPR014017">
    <property type="entry name" value="DNA_helicase_UvrD-like_C"/>
</dbReference>
<dbReference type="SUPFAM" id="SSF52540">
    <property type="entry name" value="P-loop containing nucleoside triphosphate hydrolases"/>
    <property type="match status" value="1"/>
</dbReference>
<comment type="domain">
    <text evidence="15">The C-terminal domain has nuclease activity and interacts with RecD. It interacts with RecA, facilitating its loading onto ssDNA.</text>
</comment>
<feature type="binding site" evidence="15">
    <location>
        <position position="1091"/>
    </location>
    <ligand>
        <name>Mg(2+)</name>
        <dbReference type="ChEBI" id="CHEBI:18420"/>
    </ligand>
</feature>
<keyword evidence="5 15" id="KW-0378">Hydrolase</keyword>
<evidence type="ECO:0000256" key="5">
    <source>
        <dbReference type="ARBA" id="ARBA00022801"/>
    </source>
</evidence>
<keyword evidence="12 15" id="KW-0413">Isomerase</keyword>
<keyword evidence="6 15" id="KW-0347">Helicase</keyword>
<dbReference type="PROSITE" id="PS51198">
    <property type="entry name" value="UVRD_HELICASE_ATP_BIND"/>
    <property type="match status" value="1"/>
</dbReference>
<keyword evidence="7 15" id="KW-0269">Exonuclease</keyword>
<dbReference type="InterPro" id="IPR027417">
    <property type="entry name" value="P-loop_NTPase"/>
</dbReference>
<accession>A0A059ZM95</accession>
<evidence type="ECO:0000256" key="8">
    <source>
        <dbReference type="ARBA" id="ARBA00022840"/>
    </source>
</evidence>
<dbReference type="Proteomes" id="UP000005522">
    <property type="component" value="Chromosome"/>
</dbReference>
<keyword evidence="8 15" id="KW-0067">ATP-binding</keyword>
<evidence type="ECO:0000256" key="7">
    <source>
        <dbReference type="ARBA" id="ARBA00022839"/>
    </source>
</evidence>
<evidence type="ECO:0000313" key="19">
    <source>
        <dbReference type="EMBL" id="AIA54174.1"/>
    </source>
</evidence>
<dbReference type="CDD" id="cd22352">
    <property type="entry name" value="RecB_C-like"/>
    <property type="match status" value="1"/>
</dbReference>
<comment type="function">
    <text evidence="15">A helicase/nuclease that prepares dsDNA breaks (DSB) for recombinational DNA repair. Binds to DSBs and unwinds DNA via a highly rapid and processive ATP-dependent bidirectional helicase activity. Unwinds dsDNA until it encounters a Chi (crossover hotspot instigator) sequence from the 3' direction. Cuts ssDNA a few nucleotides 3' to the Chi site. The properties and activities of the enzyme are changed at Chi. The Chi-altered holoenzyme produces a long 3'-ssDNA overhang and facilitates RecA-binding to the ssDNA for homologous DNA recombination and repair. Holoenzyme degrades any linearized DNA that is unable to undergo homologous recombination. In the holoenzyme this subunit contributes ATPase, 3'-5' helicase, exonuclease activity and loads RecA onto ssDNA.</text>
</comment>
<evidence type="ECO:0000256" key="3">
    <source>
        <dbReference type="ARBA" id="ARBA00022741"/>
    </source>
</evidence>
<evidence type="ECO:0000256" key="1">
    <source>
        <dbReference type="ARBA" id="ARBA00022722"/>
    </source>
</evidence>
<dbReference type="HAMAP" id="MF_01485">
    <property type="entry name" value="RecB"/>
    <property type="match status" value="1"/>
</dbReference>
<dbReference type="GO" id="GO:0005829">
    <property type="term" value="C:cytosol"/>
    <property type="evidence" value="ECO:0007669"/>
    <property type="project" value="TreeGrafter"/>
</dbReference>
<dbReference type="EMBL" id="CP005986">
    <property type="protein sequence ID" value="AIA54174.1"/>
    <property type="molecule type" value="Genomic_DNA"/>
</dbReference>
<dbReference type="EC" id="3.1.11.5" evidence="15"/>
<keyword evidence="2 15" id="KW-0479">Metal-binding</keyword>
<gene>
    <name evidence="15" type="primary">recB</name>
    <name evidence="19" type="ORF">Acaty_c0284</name>
</gene>
<name>A0A059ZM95_ACICK</name>
<feature type="domain" description="UvrD-like helicase ATP-binding" evidence="17">
    <location>
        <begin position="1"/>
        <end position="468"/>
    </location>
</feature>
<feature type="binding site" evidence="16">
    <location>
        <begin position="20"/>
        <end position="27"/>
    </location>
    <ligand>
        <name>ATP</name>
        <dbReference type="ChEBI" id="CHEBI:30616"/>
    </ligand>
</feature>
<evidence type="ECO:0000256" key="12">
    <source>
        <dbReference type="ARBA" id="ARBA00023235"/>
    </source>
</evidence>
<evidence type="ECO:0000313" key="20">
    <source>
        <dbReference type="Proteomes" id="UP000005522"/>
    </source>
</evidence>
<evidence type="ECO:0000256" key="13">
    <source>
        <dbReference type="ARBA" id="ARBA00034617"/>
    </source>
</evidence>
<dbReference type="Pfam" id="PF00580">
    <property type="entry name" value="UvrD-helicase"/>
    <property type="match status" value="1"/>
</dbReference>
<dbReference type="Pfam" id="PF12705">
    <property type="entry name" value="PDDEXK_1"/>
    <property type="match status" value="1"/>
</dbReference>
<keyword evidence="11 15" id="KW-0234">DNA repair</keyword>
<dbReference type="InterPro" id="IPR038726">
    <property type="entry name" value="PDDEXK_AddAB-type"/>
</dbReference>
<feature type="active site" description="For nuclease activity" evidence="15">
    <location>
        <position position="1091"/>
    </location>
</feature>
<comment type="catalytic activity">
    <reaction evidence="14 15">
        <text>ATP + H2O = ADP + phosphate + H(+)</text>
        <dbReference type="Rhea" id="RHEA:13065"/>
        <dbReference type="ChEBI" id="CHEBI:15377"/>
        <dbReference type="ChEBI" id="CHEBI:15378"/>
        <dbReference type="ChEBI" id="CHEBI:30616"/>
        <dbReference type="ChEBI" id="CHEBI:43474"/>
        <dbReference type="ChEBI" id="CHEBI:456216"/>
        <dbReference type="EC" id="5.6.2.4"/>
    </reaction>
</comment>
<dbReference type="GO" id="GO:0005524">
    <property type="term" value="F:ATP binding"/>
    <property type="evidence" value="ECO:0007669"/>
    <property type="project" value="UniProtKB-UniRule"/>
</dbReference>
<dbReference type="eggNOG" id="COG1074">
    <property type="taxonomic scope" value="Bacteria"/>
</dbReference>
<dbReference type="PROSITE" id="PS51217">
    <property type="entry name" value="UVRD_HELICASE_CTER"/>
    <property type="match status" value="1"/>
</dbReference>
<dbReference type="GO" id="GO:0003677">
    <property type="term" value="F:DNA binding"/>
    <property type="evidence" value="ECO:0007669"/>
    <property type="project" value="UniProtKB-UniRule"/>
</dbReference>
<evidence type="ECO:0000256" key="16">
    <source>
        <dbReference type="PROSITE-ProRule" id="PRU00560"/>
    </source>
</evidence>
<dbReference type="RefSeq" id="WP_004870266.1">
    <property type="nucleotide sequence ID" value="NZ_CP005986.1"/>
</dbReference>
<evidence type="ECO:0000259" key="17">
    <source>
        <dbReference type="PROSITE" id="PS51198"/>
    </source>
</evidence>
<evidence type="ECO:0000256" key="4">
    <source>
        <dbReference type="ARBA" id="ARBA00022763"/>
    </source>
</evidence>
<dbReference type="HOGENOM" id="CLU_001114_6_0_6"/>
<dbReference type="Gene3D" id="1.10.3170.10">
    <property type="entry name" value="Recbcd, chain B, domain 2"/>
    <property type="match status" value="1"/>
</dbReference>
<dbReference type="InterPro" id="IPR000212">
    <property type="entry name" value="DNA_helicase_UvrD/REP"/>
</dbReference>
<protein>
    <recommendedName>
        <fullName evidence="15">RecBCD enzyme subunit RecB</fullName>
        <ecNumber evidence="15">3.1.11.5</ecNumber>
        <ecNumber evidence="15">5.6.2.4</ecNumber>
    </recommendedName>
    <alternativeName>
        <fullName evidence="15">DNA 3'-5' helicase subunit RecB</fullName>
    </alternativeName>
    <alternativeName>
        <fullName evidence="15">Exonuclease V subunit RecB</fullName>
        <shortName evidence="15">ExoV subunit RecB</shortName>
    </alternativeName>
    <alternativeName>
        <fullName evidence="15">Helicase/nuclease RecBCD subunit RecB</fullName>
    </alternativeName>
</protein>
<dbReference type="GO" id="GO:0043138">
    <property type="term" value="F:3'-5' DNA helicase activity"/>
    <property type="evidence" value="ECO:0007669"/>
    <property type="project" value="UniProtKB-UniRule"/>
</dbReference>
<dbReference type="InterPro" id="IPR011335">
    <property type="entry name" value="Restrct_endonuc-II-like"/>
</dbReference>
<comment type="catalytic activity">
    <reaction evidence="13 15">
        <text>Couples ATP hydrolysis with the unwinding of duplex DNA by translocating in the 3'-5' direction.</text>
        <dbReference type="EC" id="5.6.2.4"/>
    </reaction>
</comment>
<proteinExistence type="inferred from homology"/>
<evidence type="ECO:0000256" key="15">
    <source>
        <dbReference type="HAMAP-Rule" id="MF_01485"/>
    </source>
</evidence>
<comment type="domain">
    <text evidence="15">The N-terminal DNA-binding domain is a ssDNA-dependent ATPase and has ATP-dependent 3'-5' helicase function. This domain interacts with RecC.</text>
</comment>
<comment type="subunit">
    <text evidence="15">Heterotrimer of RecB, RecC and RecD. All subunits contribute to DNA-binding. Interacts with RecA.</text>
</comment>
<dbReference type="EC" id="5.6.2.4" evidence="15"/>
<comment type="similarity">
    <text evidence="15">Belongs to the helicase family. UvrD subfamily.</text>
</comment>
<dbReference type="Gene3D" id="3.40.50.300">
    <property type="entry name" value="P-loop containing nucleotide triphosphate hydrolases"/>
    <property type="match status" value="2"/>
</dbReference>
<evidence type="ECO:0000259" key="18">
    <source>
        <dbReference type="PROSITE" id="PS51217"/>
    </source>
</evidence>
<evidence type="ECO:0000256" key="9">
    <source>
        <dbReference type="ARBA" id="ARBA00022842"/>
    </source>
</evidence>
<evidence type="ECO:0000256" key="11">
    <source>
        <dbReference type="ARBA" id="ARBA00023204"/>
    </source>
</evidence>
<keyword evidence="3 15" id="KW-0547">Nucleotide-binding</keyword>
<dbReference type="InterPro" id="IPR014016">
    <property type="entry name" value="UvrD-like_ATP-bd"/>
</dbReference>
<dbReference type="InterPro" id="IPR011604">
    <property type="entry name" value="PDDEXK-like_dom_sf"/>
</dbReference>
<dbReference type="NCBIfam" id="TIGR00609">
    <property type="entry name" value="recB"/>
    <property type="match status" value="1"/>
</dbReference>
<evidence type="ECO:0000256" key="10">
    <source>
        <dbReference type="ARBA" id="ARBA00023125"/>
    </source>
</evidence>
<keyword evidence="10 15" id="KW-0238">DNA-binding</keyword>
<dbReference type="Gene3D" id="3.90.320.10">
    <property type="match status" value="1"/>
</dbReference>
<dbReference type="GO" id="GO:0000287">
    <property type="term" value="F:magnesium ion binding"/>
    <property type="evidence" value="ECO:0007669"/>
    <property type="project" value="UniProtKB-UniRule"/>
</dbReference>
<dbReference type="AlphaFoldDB" id="A0A059ZM95"/>
<dbReference type="Pfam" id="PF13361">
    <property type="entry name" value="UvrD_C"/>
    <property type="match status" value="1"/>
</dbReference>
<feature type="domain" description="UvrD-like helicase C-terminal" evidence="18">
    <location>
        <begin position="469"/>
        <end position="769"/>
    </location>
</feature>
<dbReference type="PANTHER" id="PTHR11070">
    <property type="entry name" value="UVRD / RECB / PCRA DNA HELICASE FAMILY MEMBER"/>
    <property type="match status" value="1"/>
</dbReference>
<dbReference type="Gene3D" id="1.10.486.10">
    <property type="entry name" value="PCRA, domain 4"/>
    <property type="match status" value="1"/>
</dbReference>
<comment type="cofactor">
    <cofactor evidence="15">
        <name>Mg(2+)</name>
        <dbReference type="ChEBI" id="CHEBI:18420"/>
    </cofactor>
    <text evidence="15">Binds 1 Mg(2+) ion per subunit.</text>
</comment>
<dbReference type="InterPro" id="IPR004586">
    <property type="entry name" value="RecB"/>
</dbReference>
<evidence type="ECO:0000256" key="6">
    <source>
        <dbReference type="ARBA" id="ARBA00022806"/>
    </source>
</evidence>
<dbReference type="KEGG" id="acz:Acaty_c0284"/>
<sequence>MSRVLDPLSLPLQGSALIEASAGTGKTYTIATLYLRLLLGHGEPATPPRQPREILVMTFTRAATEELRERIALRLYETITALREGAPPASSDALLQRLLRDYPDPATRAAAIIRLENAFNSVDEASIHTIDAWCHRVLREHALATGHDPEAEILTDSAPLRIRAVQDFWRREIYPLQRAAPWWLQRTPDPETLLEQVAGLPWLDPPLPAPRAAFHDWLENAAAPLLKAGTELKAQWSSTLRDTYGRWLRELADRDPYPLNRKSLPPEKLQGALQSLDQWCVEKDASIPTAMATVAKLGSALAECVKKGMHCPAPPSQAQFDTFLAALQQWQVDDEVLHGQALAQAAASMAALYGEEKQRLRQLEFNDLSRALWNGLRGPGGEALAEALRQRFPVILIDEFQDSSARQYAIFERIYRPSEPWPDSLMLLIGDPKQSIYRFRGADLDSYLRARADTAPRHYVLGTNYRSAEPLVGALNALYARADERCPGGAFDYRGEGDDPLPYQAVAAAGRSQRWQLGGQEGPAITFAQHPLALTKEEFLTHFAEWTAATIAQLLGDSTSGFVGADGKLRRVGAGDIAILLRDRKEAAIMLSALHRRGLPAAFLSEKQSVYHSPEAEELRLWLFALLHPEDEAALRCALALPLLGLAQHDLWRLDTDEGLWAQEVERLREHARIWAHSGILTTLHRRLHQQATAARILARPDGERRLSNLLHLGELLQQASQHLEGREALLEHLQREQDSEDNPADSHVLRLESDAHCIRIRTIHSAKGLQYPLVFLPFIAATRKDGNVPPWQVVTDDDHSTLSWQSPSAELMDRERLREDLRLLYVALTRAEYALWLGLAAGKTASTPLWWRSAVGRLLGADEGKTPDQCLETWKRYPACRVLAADTIPSAPAPRFAEPPEPRRTPPVYTARFERDWSIHSFSRLSQSLQTSVGPYPSPDRLDPGAEAAGQGWHTFPQGPGAGRFLHELLQWLWRDGRWPEDWREDFLHRCDERGYAPWGSVLVHWFAVLRASPLGSLGTTFAELRGARTEMPFWFPSQHLPTNQLDTLCRQYLLPGRERPILGKQNLHGLFHGFMDLVFAVDGRYYVLDYKSTRLGENDAAYGDTAIREDVLEHRYELQAALYLLALHRHLRQRLGRQYRTEQHLGGAWLWYLRACATAGGGLLYLAADPQLLDALDSAVGRS</sequence>
<reference evidence="19 20" key="1">
    <citation type="journal article" date="2009" name="J. Bacteriol.">
        <title>Draft genome sequence of the extremely acidophilic bacterium Acidithiobacillus caldus ATCC 51756 reveals metabolic versatility in the genus Acidithiobacillus.</title>
        <authorList>
            <person name="Valdes J."/>
            <person name="Quatrini R."/>
            <person name="Hallberg K."/>
            <person name="Dopson M."/>
            <person name="Valenzuela P.D."/>
            <person name="Holmes D.S."/>
        </authorList>
    </citation>
    <scope>NUCLEOTIDE SEQUENCE [LARGE SCALE GENOMIC DNA]</scope>
    <source>
        <strain evidence="20">ATCC 51756 / DSM 8584 / KU</strain>
    </source>
</reference>
<dbReference type="GO" id="GO:0000724">
    <property type="term" value="P:double-strand break repair via homologous recombination"/>
    <property type="evidence" value="ECO:0007669"/>
    <property type="project" value="UniProtKB-UniRule"/>
</dbReference>
<comment type="miscellaneous">
    <text evidence="15">In the RecBCD complex, RecB has a slow 3'-5' helicase, an exonuclease activity and loads RecA onto ssDNA, RecD has a fast 5'-3' helicase activity, while RecC stimulates the ATPase and processivity of the RecB helicase and contributes to recognition of the Chi site.</text>
</comment>
<keyword evidence="1 15" id="KW-0540">Nuclease</keyword>
<keyword evidence="9 15" id="KW-0460">Magnesium</keyword>
<feature type="binding site" evidence="15">
    <location>
        <position position="968"/>
    </location>
    <ligand>
        <name>Mg(2+)</name>
        <dbReference type="ChEBI" id="CHEBI:18420"/>
    </ligand>
</feature>
<dbReference type="GO" id="GO:0009338">
    <property type="term" value="C:exodeoxyribonuclease V complex"/>
    <property type="evidence" value="ECO:0007669"/>
    <property type="project" value="TreeGrafter"/>
</dbReference>
<evidence type="ECO:0000256" key="14">
    <source>
        <dbReference type="ARBA" id="ARBA00048988"/>
    </source>
</evidence>
<evidence type="ECO:0000256" key="2">
    <source>
        <dbReference type="ARBA" id="ARBA00022723"/>
    </source>
</evidence>
<dbReference type="GO" id="GO:0016887">
    <property type="term" value="F:ATP hydrolysis activity"/>
    <property type="evidence" value="ECO:0007669"/>
    <property type="project" value="RHEA"/>
</dbReference>
<dbReference type="GO" id="GO:0008854">
    <property type="term" value="F:exodeoxyribonuclease V activity"/>
    <property type="evidence" value="ECO:0007669"/>
    <property type="project" value="UniProtKB-EC"/>
</dbReference>
<dbReference type="PANTHER" id="PTHR11070:SF23">
    <property type="entry name" value="RECBCD ENZYME SUBUNIT RECB"/>
    <property type="match status" value="1"/>
</dbReference>
<feature type="region of interest" description="Nuclease activity, interacts with RecD and RecA" evidence="15">
    <location>
        <begin position="917"/>
        <end position="1185"/>
    </location>
</feature>
<feature type="region of interest" description="DNA-binding and helicase activity, interacts with RecC" evidence="15">
    <location>
        <begin position="1"/>
        <end position="890"/>
    </location>
</feature>
<dbReference type="SUPFAM" id="SSF52980">
    <property type="entry name" value="Restriction endonuclease-like"/>
    <property type="match status" value="1"/>
</dbReference>
<keyword evidence="4 15" id="KW-0227">DNA damage</keyword>
<feature type="binding site" evidence="15">
    <location>
        <position position="1078"/>
    </location>
    <ligand>
        <name>Mg(2+)</name>
        <dbReference type="ChEBI" id="CHEBI:18420"/>
    </ligand>
</feature>